<feature type="transmembrane region" description="Helical" evidence="12">
    <location>
        <begin position="847"/>
        <end position="865"/>
    </location>
</feature>
<feature type="transmembrane region" description="Helical" evidence="12">
    <location>
        <begin position="764"/>
        <end position="783"/>
    </location>
</feature>
<comment type="subcellular location">
    <subcellularLocation>
        <location evidence="2">Membrane</location>
        <topology evidence="2">Multi-pass membrane protein</topology>
    </subcellularLocation>
</comment>
<feature type="transmembrane region" description="Helical" evidence="12">
    <location>
        <begin position="612"/>
        <end position="632"/>
    </location>
</feature>
<feature type="transmembrane region" description="Helical" evidence="12">
    <location>
        <begin position="189"/>
        <end position="211"/>
    </location>
</feature>
<reference evidence="14" key="1">
    <citation type="submission" date="2016-08" db="EMBL/GenBank/DDBJ databases">
        <title>The estrogen levels and related gene expression of Perinereis aibuhitensis under PAHs exposure.</title>
        <authorList>
            <person name="Li W."/>
            <person name="Zhao H."/>
            <person name="Zhou Y."/>
        </authorList>
    </citation>
    <scope>NUCLEOTIDE SEQUENCE</scope>
</reference>
<proteinExistence type="evidence at transcript level"/>
<evidence type="ECO:0000256" key="5">
    <source>
        <dbReference type="ARBA" id="ARBA00022723"/>
    </source>
</evidence>
<dbReference type="GO" id="GO:0006171">
    <property type="term" value="P:cAMP biosynthetic process"/>
    <property type="evidence" value="ECO:0007669"/>
    <property type="project" value="InterPro"/>
</dbReference>
<dbReference type="GO" id="GO:0005524">
    <property type="term" value="F:ATP binding"/>
    <property type="evidence" value="ECO:0007669"/>
    <property type="project" value="UniProtKB-KW"/>
</dbReference>
<evidence type="ECO:0000256" key="12">
    <source>
        <dbReference type="SAM" id="Phobius"/>
    </source>
</evidence>
<feature type="transmembrane region" description="Helical" evidence="12">
    <location>
        <begin position="50"/>
        <end position="72"/>
    </location>
</feature>
<evidence type="ECO:0000256" key="3">
    <source>
        <dbReference type="ARBA" id="ARBA00012201"/>
    </source>
</evidence>
<evidence type="ECO:0000256" key="4">
    <source>
        <dbReference type="ARBA" id="ARBA00022692"/>
    </source>
</evidence>
<evidence type="ECO:0000256" key="1">
    <source>
        <dbReference type="ARBA" id="ARBA00001593"/>
    </source>
</evidence>
<dbReference type="CDD" id="cd07302">
    <property type="entry name" value="CHD"/>
    <property type="match status" value="2"/>
</dbReference>
<dbReference type="EMBL" id="KX792262">
    <property type="protein sequence ID" value="AQT03385.1"/>
    <property type="molecule type" value="mRNA"/>
</dbReference>
<feature type="transmembrane region" description="Helical" evidence="12">
    <location>
        <begin position="707"/>
        <end position="725"/>
    </location>
</feature>
<keyword evidence="5" id="KW-0479">Metal-binding</keyword>
<feature type="transmembrane region" description="Helical" evidence="12">
    <location>
        <begin position="105"/>
        <end position="125"/>
    </location>
</feature>
<evidence type="ECO:0000313" key="14">
    <source>
        <dbReference type="EMBL" id="AQT03385.1"/>
    </source>
</evidence>
<dbReference type="SMR" id="A0A1S6KJN1"/>
<dbReference type="GO" id="GO:0007189">
    <property type="term" value="P:adenylate cyclase-activating G protein-coupled receptor signaling pathway"/>
    <property type="evidence" value="ECO:0007669"/>
    <property type="project" value="TreeGrafter"/>
</dbReference>
<dbReference type="InterPro" id="IPR001054">
    <property type="entry name" value="A/G_cyclase"/>
</dbReference>
<feature type="transmembrane region" description="Helical" evidence="12">
    <location>
        <begin position="161"/>
        <end position="183"/>
    </location>
</feature>
<evidence type="ECO:0000256" key="9">
    <source>
        <dbReference type="ARBA" id="ARBA00022989"/>
    </source>
</evidence>
<name>A0A1S6KJN1_PERAI</name>
<dbReference type="AlphaFoldDB" id="A0A1S6KJN1"/>
<feature type="domain" description="Guanylate cyclase" evidence="13">
    <location>
        <begin position="283"/>
        <end position="410"/>
    </location>
</feature>
<dbReference type="Pfam" id="PF00211">
    <property type="entry name" value="Guanylate_cyc"/>
    <property type="match status" value="2"/>
</dbReference>
<keyword evidence="7" id="KW-0067">ATP-binding</keyword>
<evidence type="ECO:0000256" key="7">
    <source>
        <dbReference type="ARBA" id="ARBA00022840"/>
    </source>
</evidence>
<dbReference type="GO" id="GO:0004016">
    <property type="term" value="F:adenylate cyclase activity"/>
    <property type="evidence" value="ECO:0007669"/>
    <property type="project" value="UniProtKB-EC"/>
</dbReference>
<evidence type="ECO:0000256" key="11">
    <source>
        <dbReference type="ARBA" id="ARBA00023239"/>
    </source>
</evidence>
<dbReference type="EC" id="4.6.1.1" evidence="3"/>
<sequence>MEPANNRFSMSLAFERKNRWQRILYRYRFMNEELEALYQRYIYGSRLSSVVALLVLFILLTATIGILNFIFVSHITVKNVYCMAQCGISVLLLVYIHTKFMQQTHLLPVTCIIWVLCLSFAIVALPVDFGDPPDTQYTPAAGVWQITLTIFLVYSLMPLKIYVSIITGLLLPVTHSLIVIFFVQQTHWLLWREITANVIIFLAVNVTGIFVHDRCEHAQRRAFMDTRNCIAARLEMEEENEKLERLLLSVFPQHVAMEMKTEILTPHENLFHNVHVQKYDSVSLLFADLVGFTSISAQCTAQELVKILNELFGKFDDLAQDNECLRVRVCGDNYFSVCGLPDAREDHAASCVQLALDMVNLISELREATEVDLNLRVGVHTGSVVCGVIGTKKWHYDVWSDDVITAGHVEACGVPGRVHISQTTLEHLHGAFDVEPAHSQDSDPYMKSRNMDTFFVINNKPRKSSSLLRNKSNSTKAHSLKNIASPVVRLMSALRFSAEIPFTQVYQTLLDGNQIKPGEKIRKSAKKRGTASLQRSGTDRVNSQLSQAIATRTLRKDKRQQVNPFTLRFKKSHHERMYQHREDSSFATSMLCCLVTLVCAATLQAVVLPRTLLLLVLFLVTFSWVATLLMMVLGNKMRCVRCSIQRSSSLRLCIMLITILLIHAMAQVNVFCCKGGKLFTSKAIELGSNPVISFHHDEHLVCEMPEYIFLAGVLGYLVIIVFLKLAALIKLLLMLLMMAGYLVVMEYSHAGLFTKFDELSVPDIPTHIKGIVAMISFLLTLYMHGRHQEWTYRLDFLWKNQATEEKIEIAEMQNNNRHVLCSLLPAHVAAHFIDMHHRTHMDLYSQAYFRVGILFASIANFPGFFSEMSHEGKSVDCLRLLHRLIAGFDELLMEDRFRYIDKIKTSGTTYMAVVGLRPDKIIQDTEESITNHLSTLLEFYFALRSKVQNFNETHGFSFSLRAGAHMGPAVAGVIGAKQPQYDIFGSTVNIANTMENTCRPDYLQVTEEIYRPMYQRYDFQSRGLMMLKHRGQTNTFYVVGRKAAGPSQVSMPNMSTIQWREAGVQLRNSNKRSSFTSS</sequence>
<feature type="transmembrane region" description="Helical" evidence="12">
    <location>
        <begin position="652"/>
        <end position="671"/>
    </location>
</feature>
<dbReference type="FunFam" id="3.30.70.1230:FF:000008">
    <property type="entry name" value="Adenylate cyclase type 9"/>
    <property type="match status" value="1"/>
</dbReference>
<keyword evidence="4 12" id="KW-0812">Transmembrane</keyword>
<dbReference type="GO" id="GO:0035556">
    <property type="term" value="P:intracellular signal transduction"/>
    <property type="evidence" value="ECO:0007669"/>
    <property type="project" value="InterPro"/>
</dbReference>
<dbReference type="SMART" id="SM00044">
    <property type="entry name" value="CYCc"/>
    <property type="match status" value="2"/>
</dbReference>
<keyword evidence="11" id="KW-0456">Lyase</keyword>
<evidence type="ECO:0000256" key="6">
    <source>
        <dbReference type="ARBA" id="ARBA00022741"/>
    </source>
</evidence>
<dbReference type="Pfam" id="PF16214">
    <property type="entry name" value="AC_N"/>
    <property type="match status" value="1"/>
</dbReference>
<accession>A0A1S6KJN1</accession>
<dbReference type="Pfam" id="PF06327">
    <property type="entry name" value="Adcy_cons_dom"/>
    <property type="match status" value="1"/>
</dbReference>
<evidence type="ECO:0000259" key="13">
    <source>
        <dbReference type="PROSITE" id="PS50125"/>
    </source>
</evidence>
<feature type="transmembrane region" description="Helical" evidence="12">
    <location>
        <begin position="78"/>
        <end position="98"/>
    </location>
</feature>
<evidence type="ECO:0000256" key="8">
    <source>
        <dbReference type="ARBA" id="ARBA00022842"/>
    </source>
</evidence>
<feature type="domain" description="Guanylate cyclase" evidence="13">
    <location>
        <begin position="852"/>
        <end position="995"/>
    </location>
</feature>
<dbReference type="Gene3D" id="3.30.70.1230">
    <property type="entry name" value="Nucleotide cyclase"/>
    <property type="match status" value="2"/>
</dbReference>
<keyword evidence="6" id="KW-0547">Nucleotide-binding</keyword>
<keyword evidence="10 12" id="KW-0472">Membrane</keyword>
<dbReference type="InterPro" id="IPR029787">
    <property type="entry name" value="Nucleotide_cyclase"/>
</dbReference>
<dbReference type="GO" id="GO:0005886">
    <property type="term" value="C:plasma membrane"/>
    <property type="evidence" value="ECO:0007669"/>
    <property type="project" value="InterPro"/>
</dbReference>
<dbReference type="InterPro" id="IPR009398">
    <property type="entry name" value="Adcy_conserved_dom"/>
</dbReference>
<feature type="transmembrane region" description="Helical" evidence="12">
    <location>
        <begin position="586"/>
        <end position="606"/>
    </location>
</feature>
<dbReference type="PANTHER" id="PTHR45627">
    <property type="entry name" value="ADENYLATE CYCLASE TYPE 1"/>
    <property type="match status" value="1"/>
</dbReference>
<comment type="catalytic activity">
    <reaction evidence="1">
        <text>ATP = 3',5'-cyclic AMP + diphosphate</text>
        <dbReference type="Rhea" id="RHEA:15389"/>
        <dbReference type="ChEBI" id="CHEBI:30616"/>
        <dbReference type="ChEBI" id="CHEBI:33019"/>
        <dbReference type="ChEBI" id="CHEBI:58165"/>
        <dbReference type="EC" id="4.6.1.1"/>
    </reaction>
</comment>
<dbReference type="InterPro" id="IPR032628">
    <property type="entry name" value="AC_N"/>
</dbReference>
<keyword evidence="8" id="KW-0460">Magnesium</keyword>
<feature type="transmembrane region" description="Helical" evidence="12">
    <location>
        <begin position="137"/>
        <end position="154"/>
    </location>
</feature>
<protein>
    <recommendedName>
        <fullName evidence="3">adenylate cyclase</fullName>
        <ecNumber evidence="3">4.6.1.1</ecNumber>
    </recommendedName>
</protein>
<dbReference type="GO" id="GO:0046872">
    <property type="term" value="F:metal ion binding"/>
    <property type="evidence" value="ECO:0007669"/>
    <property type="project" value="UniProtKB-KW"/>
</dbReference>
<dbReference type="SUPFAM" id="SSF55073">
    <property type="entry name" value="Nucleotide cyclase"/>
    <property type="match status" value="2"/>
</dbReference>
<dbReference type="PANTHER" id="PTHR45627:SF26">
    <property type="entry name" value="ADENYLATE CYCLASE TYPE 1"/>
    <property type="match status" value="1"/>
</dbReference>
<feature type="transmembrane region" description="Helical" evidence="12">
    <location>
        <begin position="732"/>
        <end position="752"/>
    </location>
</feature>
<evidence type="ECO:0000256" key="10">
    <source>
        <dbReference type="ARBA" id="ARBA00023136"/>
    </source>
</evidence>
<organism evidence="14">
    <name type="scientific">Perinereis aibuhitensis</name>
    <name type="common">Korean lugworm</name>
    <name type="synonym">Nereis aibuhitensis</name>
    <dbReference type="NCBI Taxonomy" id="126650"/>
    <lineage>
        <taxon>Eukaryota</taxon>
        <taxon>Metazoa</taxon>
        <taxon>Spiralia</taxon>
        <taxon>Lophotrochozoa</taxon>
        <taxon>Annelida</taxon>
        <taxon>Polychaeta</taxon>
        <taxon>Errantia</taxon>
        <taxon>Phyllodocida</taxon>
        <taxon>Nereididae</taxon>
        <taxon>Perinereis</taxon>
    </lineage>
</organism>
<evidence type="ECO:0000256" key="2">
    <source>
        <dbReference type="ARBA" id="ARBA00004141"/>
    </source>
</evidence>
<dbReference type="PROSITE" id="PS50125">
    <property type="entry name" value="GUANYLATE_CYCLASE_2"/>
    <property type="match status" value="2"/>
</dbReference>
<keyword evidence="9 12" id="KW-1133">Transmembrane helix</keyword>